<gene>
    <name evidence="8" type="primary">tadA</name>
    <name evidence="10" type="ORF">BOW53_12980</name>
</gene>
<dbReference type="GO" id="GO:0008270">
    <property type="term" value="F:zinc ion binding"/>
    <property type="evidence" value="ECO:0007669"/>
    <property type="project" value="UniProtKB-UniRule"/>
</dbReference>
<accession>A0A1T2L2B1</accession>
<dbReference type="Proteomes" id="UP000191110">
    <property type="component" value="Unassembled WGS sequence"/>
</dbReference>
<dbReference type="InterPro" id="IPR002125">
    <property type="entry name" value="CMP_dCMP_dom"/>
</dbReference>
<dbReference type="PROSITE" id="PS51747">
    <property type="entry name" value="CYT_DCMP_DEAMINASES_2"/>
    <property type="match status" value="1"/>
</dbReference>
<evidence type="ECO:0000313" key="11">
    <source>
        <dbReference type="Proteomes" id="UP000191110"/>
    </source>
</evidence>
<dbReference type="GO" id="GO:0002100">
    <property type="term" value="P:tRNA wobble adenosine to inosine editing"/>
    <property type="evidence" value="ECO:0007669"/>
    <property type="project" value="UniProtKB-UniRule"/>
</dbReference>
<keyword evidence="3 8" id="KW-0819">tRNA processing</keyword>
<name>A0A1T2L2B1_9GAMM</name>
<comment type="catalytic activity">
    <reaction evidence="7 8">
        <text>adenosine(34) in tRNA + H2O + H(+) = inosine(34) in tRNA + NH4(+)</text>
        <dbReference type="Rhea" id="RHEA:43168"/>
        <dbReference type="Rhea" id="RHEA-COMP:10373"/>
        <dbReference type="Rhea" id="RHEA-COMP:10374"/>
        <dbReference type="ChEBI" id="CHEBI:15377"/>
        <dbReference type="ChEBI" id="CHEBI:15378"/>
        <dbReference type="ChEBI" id="CHEBI:28938"/>
        <dbReference type="ChEBI" id="CHEBI:74411"/>
        <dbReference type="ChEBI" id="CHEBI:82852"/>
        <dbReference type="EC" id="3.5.4.33"/>
    </reaction>
</comment>
<dbReference type="NCBIfam" id="NF008113">
    <property type="entry name" value="PRK10860.1"/>
    <property type="match status" value="1"/>
</dbReference>
<comment type="subunit">
    <text evidence="2 8">Homodimer.</text>
</comment>
<evidence type="ECO:0000256" key="8">
    <source>
        <dbReference type="HAMAP-Rule" id="MF_00972"/>
    </source>
</evidence>
<sequence>MADEERDIEWMSRALALARRAEAEGEVPVGAVVVQNDEVIGEGWNLTIAGHDPTAHAEIQALRAAAQQQQNYRLPGTTLYVTLEPCPMCAGAMVHARVARVVFAATDPRTGAAGSICNLLQDENLNHRCEVVGGVMAEQSSEMLRAFFRARRA</sequence>
<feature type="domain" description="CMP/dCMP-type deaminase" evidence="9">
    <location>
        <begin position="5"/>
        <end position="117"/>
    </location>
</feature>
<organism evidence="10 11">
    <name type="scientific">Solemya pervernicosa gill symbiont</name>
    <dbReference type="NCBI Taxonomy" id="642797"/>
    <lineage>
        <taxon>Bacteria</taxon>
        <taxon>Pseudomonadati</taxon>
        <taxon>Pseudomonadota</taxon>
        <taxon>Gammaproteobacteria</taxon>
        <taxon>sulfur-oxidizing symbionts</taxon>
    </lineage>
</organism>
<comment type="function">
    <text evidence="8">Catalyzes the deamination of adenosine to inosine at the wobble position 34 of tRNA(Arg2).</text>
</comment>
<dbReference type="EC" id="3.5.4.33" evidence="8"/>
<feature type="binding site" evidence="8">
    <location>
        <position position="86"/>
    </location>
    <ligand>
        <name>Zn(2+)</name>
        <dbReference type="ChEBI" id="CHEBI:29105"/>
        <note>catalytic</note>
    </ligand>
</feature>
<proteinExistence type="inferred from homology"/>
<dbReference type="PANTHER" id="PTHR11079">
    <property type="entry name" value="CYTOSINE DEAMINASE FAMILY MEMBER"/>
    <property type="match status" value="1"/>
</dbReference>
<keyword evidence="4 8" id="KW-0479">Metal-binding</keyword>
<dbReference type="OrthoDB" id="9802676at2"/>
<evidence type="ECO:0000256" key="1">
    <source>
        <dbReference type="ARBA" id="ARBA00010669"/>
    </source>
</evidence>
<comment type="similarity">
    <text evidence="1">Belongs to the cytidine and deoxycytidylate deaminase family. ADAT2 subfamily.</text>
</comment>
<evidence type="ECO:0000256" key="6">
    <source>
        <dbReference type="ARBA" id="ARBA00022833"/>
    </source>
</evidence>
<evidence type="ECO:0000256" key="2">
    <source>
        <dbReference type="ARBA" id="ARBA00011738"/>
    </source>
</evidence>
<evidence type="ECO:0000259" key="9">
    <source>
        <dbReference type="PROSITE" id="PS51747"/>
    </source>
</evidence>
<dbReference type="HAMAP" id="MF_00972">
    <property type="entry name" value="tRNA_aden_deaminase"/>
    <property type="match status" value="1"/>
</dbReference>
<protein>
    <recommendedName>
        <fullName evidence="8">tRNA-specific adenosine deaminase</fullName>
        <ecNumber evidence="8">3.5.4.33</ecNumber>
    </recommendedName>
</protein>
<keyword evidence="5 8" id="KW-0378">Hydrolase</keyword>
<dbReference type="AlphaFoldDB" id="A0A1T2L2B1"/>
<evidence type="ECO:0000256" key="3">
    <source>
        <dbReference type="ARBA" id="ARBA00022694"/>
    </source>
</evidence>
<dbReference type="SUPFAM" id="SSF53927">
    <property type="entry name" value="Cytidine deaminase-like"/>
    <property type="match status" value="1"/>
</dbReference>
<keyword evidence="11" id="KW-1185">Reference proteome</keyword>
<reference evidence="10 11" key="1">
    <citation type="submission" date="2016-11" db="EMBL/GenBank/DDBJ databases">
        <title>Mixed transmission modes and dynamic genome evolution in an obligate animal-bacterial symbiosis.</title>
        <authorList>
            <person name="Russell S.L."/>
            <person name="Corbett-Detig R.B."/>
            <person name="Cavanaugh C.M."/>
        </authorList>
    </citation>
    <scope>NUCLEOTIDE SEQUENCE [LARGE SCALE GENOMIC DNA]</scope>
    <source>
        <strain evidence="10">Sveles-Q1</strain>
    </source>
</reference>
<keyword evidence="6 8" id="KW-0862">Zinc</keyword>
<dbReference type="Pfam" id="PF00383">
    <property type="entry name" value="dCMP_cyt_deam_1"/>
    <property type="match status" value="1"/>
</dbReference>
<feature type="active site" description="Proton donor" evidence="8">
    <location>
        <position position="58"/>
    </location>
</feature>
<comment type="cofactor">
    <cofactor evidence="8">
        <name>Zn(2+)</name>
        <dbReference type="ChEBI" id="CHEBI:29105"/>
    </cofactor>
    <text evidence="8">Binds 1 zinc ion per subunit.</text>
</comment>
<evidence type="ECO:0000313" key="10">
    <source>
        <dbReference type="EMBL" id="OOZ39086.1"/>
    </source>
</evidence>
<dbReference type="InterPro" id="IPR028883">
    <property type="entry name" value="tRNA_aden_deaminase"/>
</dbReference>
<dbReference type="EMBL" id="MPRL01000061">
    <property type="protein sequence ID" value="OOZ39086.1"/>
    <property type="molecule type" value="Genomic_DNA"/>
</dbReference>
<feature type="binding site" evidence="8">
    <location>
        <position position="89"/>
    </location>
    <ligand>
        <name>Zn(2+)</name>
        <dbReference type="ChEBI" id="CHEBI:29105"/>
        <note>catalytic</note>
    </ligand>
</feature>
<dbReference type="PROSITE" id="PS00903">
    <property type="entry name" value="CYT_DCMP_DEAMINASES_1"/>
    <property type="match status" value="1"/>
</dbReference>
<comment type="caution">
    <text evidence="10">The sequence shown here is derived from an EMBL/GenBank/DDBJ whole genome shotgun (WGS) entry which is preliminary data.</text>
</comment>
<dbReference type="InterPro" id="IPR016193">
    <property type="entry name" value="Cytidine_deaminase-like"/>
</dbReference>
<evidence type="ECO:0000256" key="5">
    <source>
        <dbReference type="ARBA" id="ARBA00022801"/>
    </source>
</evidence>
<evidence type="ECO:0000256" key="7">
    <source>
        <dbReference type="ARBA" id="ARBA00048045"/>
    </source>
</evidence>
<evidence type="ECO:0000256" key="4">
    <source>
        <dbReference type="ARBA" id="ARBA00022723"/>
    </source>
</evidence>
<dbReference type="RefSeq" id="WP_078484516.1">
    <property type="nucleotide sequence ID" value="NZ_MPRL01000061.1"/>
</dbReference>
<feature type="binding site" evidence="8">
    <location>
        <position position="56"/>
    </location>
    <ligand>
        <name>Zn(2+)</name>
        <dbReference type="ChEBI" id="CHEBI:29105"/>
        <note>catalytic</note>
    </ligand>
</feature>
<dbReference type="PANTHER" id="PTHR11079:SF202">
    <property type="entry name" value="TRNA-SPECIFIC ADENOSINE DEAMINASE"/>
    <property type="match status" value="1"/>
</dbReference>
<dbReference type="Gene3D" id="3.40.140.10">
    <property type="entry name" value="Cytidine Deaminase, domain 2"/>
    <property type="match status" value="1"/>
</dbReference>
<dbReference type="InterPro" id="IPR016192">
    <property type="entry name" value="APOBEC/CMP_deaminase_Zn-bd"/>
</dbReference>
<dbReference type="GO" id="GO:0052717">
    <property type="term" value="F:tRNA-specific adenosine-34 deaminase activity"/>
    <property type="evidence" value="ECO:0007669"/>
    <property type="project" value="UniProtKB-UniRule"/>
</dbReference>
<dbReference type="CDD" id="cd01285">
    <property type="entry name" value="nucleoside_deaminase"/>
    <property type="match status" value="1"/>
</dbReference>
<dbReference type="FunFam" id="3.40.140.10:FF:000005">
    <property type="entry name" value="tRNA-specific adenosine deaminase"/>
    <property type="match status" value="1"/>
</dbReference>